<dbReference type="CDD" id="cd00075">
    <property type="entry name" value="HATPase"/>
    <property type="match status" value="1"/>
</dbReference>
<dbReference type="InterPro" id="IPR003594">
    <property type="entry name" value="HATPase_dom"/>
</dbReference>
<dbReference type="InterPro" id="IPR005467">
    <property type="entry name" value="His_kinase_dom"/>
</dbReference>
<dbReference type="SUPFAM" id="SSF47384">
    <property type="entry name" value="Homodimeric domain of signal transducing histidine kinase"/>
    <property type="match status" value="1"/>
</dbReference>
<evidence type="ECO:0000256" key="5">
    <source>
        <dbReference type="ARBA" id="ARBA00022679"/>
    </source>
</evidence>
<dbReference type="SMART" id="SM00388">
    <property type="entry name" value="HisKA"/>
    <property type="match status" value="1"/>
</dbReference>
<dbReference type="InterPro" id="IPR036890">
    <property type="entry name" value="HATPase_C_sf"/>
</dbReference>
<accession>A0A4R4P1U0</accession>
<evidence type="ECO:0000259" key="12">
    <source>
        <dbReference type="PROSITE" id="PS50109"/>
    </source>
</evidence>
<evidence type="ECO:0000256" key="6">
    <source>
        <dbReference type="ARBA" id="ARBA00022692"/>
    </source>
</evidence>
<evidence type="ECO:0000256" key="11">
    <source>
        <dbReference type="SAM" id="Phobius"/>
    </source>
</evidence>
<evidence type="ECO:0000256" key="4">
    <source>
        <dbReference type="ARBA" id="ARBA00022553"/>
    </source>
</evidence>
<dbReference type="PRINTS" id="PR00344">
    <property type="entry name" value="BCTRLSENSOR"/>
</dbReference>
<evidence type="ECO:0000256" key="1">
    <source>
        <dbReference type="ARBA" id="ARBA00000085"/>
    </source>
</evidence>
<dbReference type="InterPro" id="IPR003660">
    <property type="entry name" value="HAMP_dom"/>
</dbReference>
<keyword evidence="7 14" id="KW-0418">Kinase</keyword>
<dbReference type="PANTHER" id="PTHR45436">
    <property type="entry name" value="SENSOR HISTIDINE KINASE YKOH"/>
    <property type="match status" value="1"/>
</dbReference>
<evidence type="ECO:0000313" key="14">
    <source>
        <dbReference type="EMBL" id="TDC16221.1"/>
    </source>
</evidence>
<comment type="subcellular location">
    <subcellularLocation>
        <location evidence="2">Cell membrane</location>
    </subcellularLocation>
</comment>
<evidence type="ECO:0000259" key="13">
    <source>
        <dbReference type="PROSITE" id="PS50885"/>
    </source>
</evidence>
<dbReference type="PROSITE" id="PS50885">
    <property type="entry name" value="HAMP"/>
    <property type="match status" value="1"/>
</dbReference>
<keyword evidence="15" id="KW-1185">Reference proteome</keyword>
<protein>
    <recommendedName>
        <fullName evidence="3">histidine kinase</fullName>
        <ecNumber evidence="3">2.7.13.3</ecNumber>
    </recommendedName>
</protein>
<sequence>MQTRAMRAPFGGFAVVWSRCAYKGDMSARKGVLSHIRPHRLRAIRARVTLEEASALGFLLITAVAVAAVVLHVYADAATGVLVAVMAVLAAAVSALAWWRLRHTVVRALRPVQRLRADLIDVADATEPGARVGVPATGDDVERLAGRVNLLLGRLETSAAQRRAFIADASHELRTPLTGLRTRIELALDDPEDGDLADNLRHALDDVERLHRIVEDLFVLARLDSGDLPERRRVDLGALVESEVAGRSPPVPVTVKAEPGIMVMGNQPRLSRVLFNLLSNAERYAVAHIEVHARAVGEEAVVEVHDDGPGIRPDDRDRVFERFARLDAARSRDKGGSGLGLPIARQIAIAHGGTLYVANGAYGARLVLRLPLAR</sequence>
<dbReference type="Gene3D" id="3.30.565.10">
    <property type="entry name" value="Histidine kinase-like ATPase, C-terminal domain"/>
    <property type="match status" value="1"/>
</dbReference>
<evidence type="ECO:0000256" key="10">
    <source>
        <dbReference type="ARBA" id="ARBA00023136"/>
    </source>
</evidence>
<dbReference type="Pfam" id="PF02518">
    <property type="entry name" value="HATPase_c"/>
    <property type="match status" value="1"/>
</dbReference>
<dbReference type="OrthoDB" id="9786919at2"/>
<feature type="domain" description="HAMP" evidence="13">
    <location>
        <begin position="106"/>
        <end position="160"/>
    </location>
</feature>
<dbReference type="GO" id="GO:0005886">
    <property type="term" value="C:plasma membrane"/>
    <property type="evidence" value="ECO:0007669"/>
    <property type="project" value="UniProtKB-SubCell"/>
</dbReference>
<evidence type="ECO:0000256" key="9">
    <source>
        <dbReference type="ARBA" id="ARBA00023012"/>
    </source>
</evidence>
<dbReference type="GO" id="GO:0000155">
    <property type="term" value="F:phosphorelay sensor kinase activity"/>
    <property type="evidence" value="ECO:0007669"/>
    <property type="project" value="InterPro"/>
</dbReference>
<gene>
    <name evidence="14" type="ORF">E1284_13335</name>
</gene>
<dbReference type="PROSITE" id="PS50109">
    <property type="entry name" value="HIS_KIN"/>
    <property type="match status" value="1"/>
</dbReference>
<dbReference type="Pfam" id="PF00512">
    <property type="entry name" value="HisKA"/>
    <property type="match status" value="1"/>
</dbReference>
<dbReference type="AlphaFoldDB" id="A0A4R4P1U0"/>
<dbReference type="InterPro" id="IPR003661">
    <property type="entry name" value="HisK_dim/P_dom"/>
</dbReference>
<keyword evidence="5" id="KW-0808">Transferase</keyword>
<dbReference type="InterPro" id="IPR036097">
    <property type="entry name" value="HisK_dim/P_sf"/>
</dbReference>
<comment type="catalytic activity">
    <reaction evidence="1">
        <text>ATP + protein L-histidine = ADP + protein N-phospho-L-histidine.</text>
        <dbReference type="EC" id="2.7.13.3"/>
    </reaction>
</comment>
<evidence type="ECO:0000256" key="2">
    <source>
        <dbReference type="ARBA" id="ARBA00004236"/>
    </source>
</evidence>
<feature type="domain" description="Histidine kinase" evidence="12">
    <location>
        <begin position="168"/>
        <end position="374"/>
    </location>
</feature>
<evidence type="ECO:0000256" key="8">
    <source>
        <dbReference type="ARBA" id="ARBA00022989"/>
    </source>
</evidence>
<dbReference type="PANTHER" id="PTHR45436:SF5">
    <property type="entry name" value="SENSOR HISTIDINE KINASE TRCS"/>
    <property type="match status" value="1"/>
</dbReference>
<dbReference type="InterPro" id="IPR004358">
    <property type="entry name" value="Sig_transdc_His_kin-like_C"/>
</dbReference>
<evidence type="ECO:0000256" key="3">
    <source>
        <dbReference type="ARBA" id="ARBA00012438"/>
    </source>
</evidence>
<dbReference type="CDD" id="cd00082">
    <property type="entry name" value="HisKA"/>
    <property type="match status" value="1"/>
</dbReference>
<proteinExistence type="predicted"/>
<evidence type="ECO:0000313" key="15">
    <source>
        <dbReference type="Proteomes" id="UP000295431"/>
    </source>
</evidence>
<keyword evidence="10 11" id="KW-0472">Membrane</keyword>
<feature type="transmembrane region" description="Helical" evidence="11">
    <location>
        <begin position="55"/>
        <end position="75"/>
    </location>
</feature>
<dbReference type="SMART" id="SM00387">
    <property type="entry name" value="HATPase_c"/>
    <property type="match status" value="1"/>
</dbReference>
<reference evidence="14 15" key="1">
    <citation type="submission" date="2019-03" db="EMBL/GenBank/DDBJ databases">
        <title>Draft genome sequences of novel Actinobacteria.</title>
        <authorList>
            <person name="Sahin N."/>
            <person name="Ay H."/>
            <person name="Saygin H."/>
        </authorList>
    </citation>
    <scope>NUCLEOTIDE SEQUENCE [LARGE SCALE GENOMIC DNA]</scope>
    <source>
        <strain evidence="14 15">DSM 45347</strain>
    </source>
</reference>
<dbReference type="InterPro" id="IPR050428">
    <property type="entry name" value="TCS_sensor_his_kinase"/>
</dbReference>
<keyword evidence="9" id="KW-0902">Two-component regulatory system</keyword>
<dbReference type="EMBL" id="SMJW01000054">
    <property type="protein sequence ID" value="TDC16221.1"/>
    <property type="molecule type" value="Genomic_DNA"/>
</dbReference>
<name>A0A4R4P1U0_9ACTN</name>
<dbReference type="FunFam" id="1.10.287.130:FF:000001">
    <property type="entry name" value="Two-component sensor histidine kinase"/>
    <property type="match status" value="1"/>
</dbReference>
<comment type="caution">
    <text evidence="14">The sequence shown here is derived from an EMBL/GenBank/DDBJ whole genome shotgun (WGS) entry which is preliminary data.</text>
</comment>
<organism evidence="14 15">
    <name type="scientific">Actinomadura bangladeshensis</name>
    <dbReference type="NCBI Taxonomy" id="453573"/>
    <lineage>
        <taxon>Bacteria</taxon>
        <taxon>Bacillati</taxon>
        <taxon>Actinomycetota</taxon>
        <taxon>Actinomycetes</taxon>
        <taxon>Streptosporangiales</taxon>
        <taxon>Thermomonosporaceae</taxon>
        <taxon>Actinomadura</taxon>
    </lineage>
</organism>
<dbReference type="Proteomes" id="UP000295431">
    <property type="component" value="Unassembled WGS sequence"/>
</dbReference>
<dbReference type="SUPFAM" id="SSF55874">
    <property type="entry name" value="ATPase domain of HSP90 chaperone/DNA topoisomerase II/histidine kinase"/>
    <property type="match status" value="1"/>
</dbReference>
<feature type="transmembrane region" description="Helical" evidence="11">
    <location>
        <begin position="81"/>
        <end position="101"/>
    </location>
</feature>
<dbReference type="Gene3D" id="1.10.287.130">
    <property type="match status" value="1"/>
</dbReference>
<evidence type="ECO:0000256" key="7">
    <source>
        <dbReference type="ARBA" id="ARBA00022777"/>
    </source>
</evidence>
<dbReference type="EC" id="2.7.13.3" evidence="3"/>
<keyword evidence="6 11" id="KW-0812">Transmembrane</keyword>
<keyword evidence="4" id="KW-0597">Phosphoprotein</keyword>
<keyword evidence="8 11" id="KW-1133">Transmembrane helix</keyword>